<gene>
    <name evidence="3" type="ORF">Q8791_08560</name>
</gene>
<protein>
    <submittedName>
        <fullName evidence="3">Uncharacterized protein</fullName>
    </submittedName>
</protein>
<feature type="transmembrane region" description="Helical" evidence="2">
    <location>
        <begin position="34"/>
        <end position="57"/>
    </location>
</feature>
<dbReference type="EMBL" id="JAUZMY010000006">
    <property type="protein sequence ID" value="MEE2037270.1"/>
    <property type="molecule type" value="Genomic_DNA"/>
</dbReference>
<keyword evidence="4" id="KW-1185">Reference proteome</keyword>
<keyword evidence="2" id="KW-1133">Transmembrane helix</keyword>
<dbReference type="RefSeq" id="WP_330091064.1">
    <property type="nucleotide sequence ID" value="NZ_JAUZMY010000006.1"/>
</dbReference>
<evidence type="ECO:0000256" key="2">
    <source>
        <dbReference type="SAM" id="Phobius"/>
    </source>
</evidence>
<name>A0ABU7K4X1_9ACTN</name>
<dbReference type="PROSITE" id="PS51257">
    <property type="entry name" value="PROKAR_LIPOPROTEIN"/>
    <property type="match status" value="1"/>
</dbReference>
<proteinExistence type="predicted"/>
<feature type="transmembrane region" description="Helical" evidence="2">
    <location>
        <begin position="103"/>
        <end position="122"/>
    </location>
</feature>
<sequence>MRASPLLATCALLGAVACVLIAPWTRITGNPVPVAAGIFLAVLLGCAVAYGTMFSHVETTPSERSRWADGNHLFSTMTRVNMALSVLQILFAGVQIVRSSAWTLLPLMAVACAALALAWGHWRRERAGRREAAAESAFTGPKIIGLRRPEEVPRGWVPLVVHRPHAGARDSLVDYRVHVDGDRVGTVGPGESLVVGLPPGPHSVQCRFQRFSSAPVSLVAVPGVPVDLVGGPGGTAAAAASDQRSRPEEYIRLAPAGDGGGHERPGGAAPGDAVPVDPRGPVPTPPGRAVVVVHRPGHHYQDSLRGYRVRLDGVEVGAVRPGGTLVIGTAPGAHRLEGRIDWCSSPSVAVAVEEGRPAHFVLEPNGTVLGTVAALAVSPGTYLRLTRAPAPWPGSRAG</sequence>
<organism evidence="3 4">
    <name type="scientific">Nocardiopsis codii</name>
    <dbReference type="NCBI Taxonomy" id="3065942"/>
    <lineage>
        <taxon>Bacteria</taxon>
        <taxon>Bacillati</taxon>
        <taxon>Actinomycetota</taxon>
        <taxon>Actinomycetes</taxon>
        <taxon>Streptosporangiales</taxon>
        <taxon>Nocardiopsidaceae</taxon>
        <taxon>Nocardiopsis</taxon>
    </lineage>
</organism>
<reference evidence="3 4" key="1">
    <citation type="submission" date="2023-08" db="EMBL/GenBank/DDBJ databases">
        <authorList>
            <person name="Girao M."/>
            <person name="Carvalho M.F."/>
        </authorList>
    </citation>
    <scope>NUCLEOTIDE SEQUENCE [LARGE SCALE GENOMIC DNA]</scope>
    <source>
        <strain evidence="3 4">CT-R113</strain>
    </source>
</reference>
<accession>A0ABU7K4X1</accession>
<keyword evidence="2" id="KW-0472">Membrane</keyword>
<evidence type="ECO:0000313" key="3">
    <source>
        <dbReference type="EMBL" id="MEE2037270.1"/>
    </source>
</evidence>
<feature type="transmembrane region" description="Helical" evidence="2">
    <location>
        <begin position="78"/>
        <end position="97"/>
    </location>
</feature>
<feature type="region of interest" description="Disordered" evidence="1">
    <location>
        <begin position="253"/>
        <end position="274"/>
    </location>
</feature>
<dbReference type="Proteomes" id="UP001356095">
    <property type="component" value="Unassembled WGS sequence"/>
</dbReference>
<evidence type="ECO:0000313" key="4">
    <source>
        <dbReference type="Proteomes" id="UP001356095"/>
    </source>
</evidence>
<comment type="caution">
    <text evidence="3">The sequence shown here is derived from an EMBL/GenBank/DDBJ whole genome shotgun (WGS) entry which is preliminary data.</text>
</comment>
<keyword evidence="2" id="KW-0812">Transmembrane</keyword>
<evidence type="ECO:0000256" key="1">
    <source>
        <dbReference type="SAM" id="MobiDB-lite"/>
    </source>
</evidence>